<feature type="transmembrane region" description="Helical" evidence="1">
    <location>
        <begin position="86"/>
        <end position="104"/>
    </location>
</feature>
<protein>
    <submittedName>
        <fullName evidence="2">Predicted protein</fullName>
    </submittedName>
</protein>
<evidence type="ECO:0000256" key="1">
    <source>
        <dbReference type="SAM" id="Phobius"/>
    </source>
</evidence>
<dbReference type="OrthoDB" id="10606278at2759"/>
<dbReference type="GeneID" id="8851162"/>
<evidence type="ECO:0000313" key="2">
    <source>
        <dbReference type="EMBL" id="EFC41484.1"/>
    </source>
</evidence>
<keyword evidence="1" id="KW-0812">Transmembrane</keyword>
<keyword evidence="3" id="KW-1185">Reference proteome</keyword>
<keyword evidence="1" id="KW-1133">Transmembrane helix</keyword>
<sequence>MTILLLQLAVTLMTLAFVKGISILKLVSFLICWNVTGLNMLKFSNTEWVFCVLVCACFTVLNYNSLSIGIFKFAKEDILLQPYWEFIMWPFYTLHTLRVIKAILPSKDEEADKPSIFSETNRSDLLFNLVAALLMSCLFGVIRDSSTLFITSSLLLSLILIKFHSVHDVAHVVYMQLLGYLIEITGVLSGEWHYPSNPIGRIPLWFLTMWGSVGFFSYKLVYPIIAELTKPKK</sequence>
<feature type="transmembrane region" description="Helical" evidence="1">
    <location>
        <begin position="172"/>
        <end position="190"/>
    </location>
</feature>
<feature type="transmembrane region" description="Helical" evidence="1">
    <location>
        <begin position="202"/>
        <end position="225"/>
    </location>
</feature>
<gene>
    <name evidence="2" type="ORF">NAEGRDRAFT_70632</name>
</gene>
<feature type="transmembrane region" description="Helical" evidence="1">
    <location>
        <begin position="148"/>
        <end position="165"/>
    </location>
</feature>
<dbReference type="Proteomes" id="UP000006671">
    <property type="component" value="Unassembled WGS sequence"/>
</dbReference>
<dbReference type="KEGG" id="ngr:NAEGRDRAFT_70632"/>
<dbReference type="RefSeq" id="XP_002674228.1">
    <property type="nucleotide sequence ID" value="XM_002674182.1"/>
</dbReference>
<name>D2VNV5_NAEGR</name>
<feature type="transmembrane region" description="Helical" evidence="1">
    <location>
        <begin position="125"/>
        <end position="142"/>
    </location>
</feature>
<keyword evidence="1" id="KW-0472">Membrane</keyword>
<dbReference type="InParanoid" id="D2VNV5"/>
<dbReference type="EMBL" id="GG738885">
    <property type="protein sequence ID" value="EFC41484.1"/>
    <property type="molecule type" value="Genomic_DNA"/>
</dbReference>
<feature type="transmembrane region" description="Helical" evidence="1">
    <location>
        <begin position="26"/>
        <end position="41"/>
    </location>
</feature>
<accession>D2VNV5</accession>
<dbReference type="AlphaFoldDB" id="D2VNV5"/>
<proteinExistence type="predicted"/>
<organism evidence="3">
    <name type="scientific">Naegleria gruberi</name>
    <name type="common">Amoeba</name>
    <dbReference type="NCBI Taxonomy" id="5762"/>
    <lineage>
        <taxon>Eukaryota</taxon>
        <taxon>Discoba</taxon>
        <taxon>Heterolobosea</taxon>
        <taxon>Tetramitia</taxon>
        <taxon>Eutetramitia</taxon>
        <taxon>Vahlkampfiidae</taxon>
        <taxon>Naegleria</taxon>
    </lineage>
</organism>
<evidence type="ECO:0000313" key="3">
    <source>
        <dbReference type="Proteomes" id="UP000006671"/>
    </source>
</evidence>
<reference evidence="2 3" key="1">
    <citation type="journal article" date="2010" name="Cell">
        <title>The genome of Naegleria gruberi illuminates early eukaryotic versatility.</title>
        <authorList>
            <person name="Fritz-Laylin L.K."/>
            <person name="Prochnik S.E."/>
            <person name="Ginger M.L."/>
            <person name="Dacks J.B."/>
            <person name="Carpenter M.L."/>
            <person name="Field M.C."/>
            <person name="Kuo A."/>
            <person name="Paredez A."/>
            <person name="Chapman J."/>
            <person name="Pham J."/>
            <person name="Shu S."/>
            <person name="Neupane R."/>
            <person name="Cipriano M."/>
            <person name="Mancuso J."/>
            <person name="Tu H."/>
            <person name="Salamov A."/>
            <person name="Lindquist E."/>
            <person name="Shapiro H."/>
            <person name="Lucas S."/>
            <person name="Grigoriev I.V."/>
            <person name="Cande W.Z."/>
            <person name="Fulton C."/>
            <person name="Rokhsar D.S."/>
            <person name="Dawson S.C."/>
        </authorList>
    </citation>
    <scope>NUCLEOTIDE SEQUENCE [LARGE SCALE GENOMIC DNA]</scope>
    <source>
        <strain evidence="2 3">NEG-M</strain>
    </source>
</reference>
<feature type="transmembrane region" description="Helical" evidence="1">
    <location>
        <begin position="48"/>
        <end position="66"/>
    </location>
</feature>
<dbReference type="VEuPathDB" id="AmoebaDB:NAEGRDRAFT_70632"/>